<keyword evidence="4" id="KW-0010">Activator</keyword>
<dbReference type="PANTHER" id="PTHR12465">
    <property type="entry name" value="UBIQUITIN SPECIFIC PROTEASE HOMOLOG 49"/>
    <property type="match status" value="1"/>
</dbReference>
<name>A0A388KQ77_CHABU</name>
<comment type="function">
    <text evidence="4">Component of the Mediator complex, a coactivator involved in the regulated transcription of nearly all RNA polymerase II-dependent genes. Mediator functions as a bridge to convey information from gene-specific regulatory proteins to the basal RNA polymerase II transcription machinery. Mediator is recruited to promoters by direct interactions with regulatory proteins and serves as a scaffold for the assembly of a functional preinitiation complex with RNA polymerase II and the general transcription factors.</text>
</comment>
<dbReference type="GO" id="GO:0006357">
    <property type="term" value="P:regulation of transcription by RNA polymerase II"/>
    <property type="evidence" value="ECO:0007669"/>
    <property type="project" value="InterPro"/>
</dbReference>
<evidence type="ECO:0000313" key="5">
    <source>
        <dbReference type="EMBL" id="GBG72221.1"/>
    </source>
</evidence>
<evidence type="ECO:0000256" key="4">
    <source>
        <dbReference type="RuleBase" id="RU364152"/>
    </source>
</evidence>
<dbReference type="PANTHER" id="PTHR12465:SF0">
    <property type="entry name" value="MEDIATOR OF RNA POLYMERASE II TRANSCRIPTION SUBUNIT 20"/>
    <property type="match status" value="1"/>
</dbReference>
<evidence type="ECO:0000313" key="6">
    <source>
        <dbReference type="Proteomes" id="UP000265515"/>
    </source>
</evidence>
<dbReference type="Proteomes" id="UP000265515">
    <property type="component" value="Unassembled WGS sequence"/>
</dbReference>
<organism evidence="5 6">
    <name type="scientific">Chara braunii</name>
    <name type="common">Braun's stonewort</name>
    <dbReference type="NCBI Taxonomy" id="69332"/>
    <lineage>
        <taxon>Eukaryota</taxon>
        <taxon>Viridiplantae</taxon>
        <taxon>Streptophyta</taxon>
        <taxon>Charophyceae</taxon>
        <taxon>Charales</taxon>
        <taxon>Characeae</taxon>
        <taxon>Chara</taxon>
    </lineage>
</organism>
<comment type="similarity">
    <text evidence="2 4">Belongs to the Mediator complex subunit 20 family.</text>
</comment>
<dbReference type="Pfam" id="PF08612">
    <property type="entry name" value="Med20"/>
    <property type="match status" value="1"/>
</dbReference>
<accession>A0A388KQ77</accession>
<protein>
    <recommendedName>
        <fullName evidence="4">Mediator of RNA polymerase II transcription subunit 20</fullName>
    </recommendedName>
    <alternativeName>
        <fullName evidence="4">Mediator complex subunit 20</fullName>
    </alternativeName>
</protein>
<comment type="caution">
    <text evidence="5">The sequence shown here is derived from an EMBL/GenBank/DDBJ whole genome shotgun (WGS) entry which is preliminary data.</text>
</comment>
<comment type="subcellular location">
    <subcellularLocation>
        <location evidence="1 4">Nucleus</location>
    </subcellularLocation>
</comment>
<keyword evidence="4" id="KW-0805">Transcription regulation</keyword>
<dbReference type="EMBL" id="BFEA01000160">
    <property type="protein sequence ID" value="GBG72221.1"/>
    <property type="molecule type" value="Genomic_DNA"/>
</dbReference>
<gene>
    <name evidence="4" type="primary">MED20</name>
    <name evidence="5" type="ORF">CBR_g11153</name>
</gene>
<proteinExistence type="inferred from homology"/>
<evidence type="ECO:0000256" key="3">
    <source>
        <dbReference type="ARBA" id="ARBA00023242"/>
    </source>
</evidence>
<keyword evidence="4" id="KW-0804">Transcription</keyword>
<evidence type="ECO:0000256" key="2">
    <source>
        <dbReference type="ARBA" id="ARBA00010743"/>
    </source>
</evidence>
<dbReference type="OrthoDB" id="1854899at2759"/>
<keyword evidence="3 4" id="KW-0539">Nucleus</keyword>
<reference evidence="5 6" key="1">
    <citation type="journal article" date="2018" name="Cell">
        <title>The Chara Genome: Secondary Complexity and Implications for Plant Terrestrialization.</title>
        <authorList>
            <person name="Nishiyama T."/>
            <person name="Sakayama H."/>
            <person name="Vries J.D."/>
            <person name="Buschmann H."/>
            <person name="Saint-Marcoux D."/>
            <person name="Ullrich K.K."/>
            <person name="Haas F.B."/>
            <person name="Vanderstraeten L."/>
            <person name="Becker D."/>
            <person name="Lang D."/>
            <person name="Vosolsobe S."/>
            <person name="Rombauts S."/>
            <person name="Wilhelmsson P.K.I."/>
            <person name="Janitza P."/>
            <person name="Kern R."/>
            <person name="Heyl A."/>
            <person name="Rumpler F."/>
            <person name="Villalobos L.I.A.C."/>
            <person name="Clay J.M."/>
            <person name="Skokan R."/>
            <person name="Toyoda A."/>
            <person name="Suzuki Y."/>
            <person name="Kagoshima H."/>
            <person name="Schijlen E."/>
            <person name="Tajeshwar N."/>
            <person name="Catarino B."/>
            <person name="Hetherington A.J."/>
            <person name="Saltykova A."/>
            <person name="Bonnot C."/>
            <person name="Breuninger H."/>
            <person name="Symeonidi A."/>
            <person name="Radhakrishnan G.V."/>
            <person name="Van Nieuwerburgh F."/>
            <person name="Deforce D."/>
            <person name="Chang C."/>
            <person name="Karol K.G."/>
            <person name="Hedrich R."/>
            <person name="Ulvskov P."/>
            <person name="Glockner G."/>
            <person name="Delwiche C.F."/>
            <person name="Petrasek J."/>
            <person name="Van de Peer Y."/>
            <person name="Friml J."/>
            <person name="Beilby M."/>
            <person name="Dolan L."/>
            <person name="Kohara Y."/>
            <person name="Sugano S."/>
            <person name="Fujiyama A."/>
            <person name="Delaux P.-M."/>
            <person name="Quint M."/>
            <person name="TheiBen G."/>
            <person name="Hagemann M."/>
            <person name="Harholt J."/>
            <person name="Dunand C."/>
            <person name="Zachgo S."/>
            <person name="Langdale J."/>
            <person name="Maumus F."/>
            <person name="Straeten D.V.D."/>
            <person name="Gould S.B."/>
            <person name="Rensing S.A."/>
        </authorList>
    </citation>
    <scope>NUCLEOTIDE SEQUENCE [LARGE SCALE GENOMIC DNA]</scope>
    <source>
        <strain evidence="5 6">S276</strain>
    </source>
</reference>
<dbReference type="GO" id="GO:0003713">
    <property type="term" value="F:transcription coactivator activity"/>
    <property type="evidence" value="ECO:0007669"/>
    <property type="project" value="TreeGrafter"/>
</dbReference>
<dbReference type="OMA" id="FYRAMAR"/>
<comment type="subunit">
    <text evidence="4">Component of the Mediator complex.</text>
</comment>
<dbReference type="STRING" id="69332.A0A388KQ77"/>
<dbReference type="Gramene" id="GBG72221">
    <property type="protein sequence ID" value="GBG72221"/>
    <property type="gene ID" value="CBR_g11153"/>
</dbReference>
<sequence>MGVKWVMYWQPLVGTVTSSQNFVDLVRAAESIQSVRIGRWNATCATYRPVIRDAPSSAAEVSAAKELFGASFSELPRKYFFVLRQEFIVVEAATSIQAVMERIQLYLNRLSVSFEGVCFQVGDFLVKIGKAIQSQNEVLRGVMIELEYIPTTSLEQSGPLLSEFLAIWQDLASNMSQPGRLVLVEPQYADFGLSDTYSPQHMALQYVLLCVHFLGSMRTVM</sequence>
<keyword evidence="6" id="KW-1185">Reference proteome</keyword>
<dbReference type="AlphaFoldDB" id="A0A388KQ77"/>
<dbReference type="GO" id="GO:0016592">
    <property type="term" value="C:mediator complex"/>
    <property type="evidence" value="ECO:0007669"/>
    <property type="project" value="InterPro"/>
</dbReference>
<evidence type="ECO:0000256" key="1">
    <source>
        <dbReference type="ARBA" id="ARBA00004123"/>
    </source>
</evidence>
<dbReference type="InterPro" id="IPR013921">
    <property type="entry name" value="Mediator_Med20"/>
</dbReference>